<dbReference type="InterPro" id="IPR009001">
    <property type="entry name" value="Transl_elong_EF1A/Init_IF2_C"/>
</dbReference>
<evidence type="ECO:0000313" key="8">
    <source>
        <dbReference type="EMBL" id="NME67150.1"/>
    </source>
</evidence>
<protein>
    <recommendedName>
        <fullName evidence="1">sulfate adenylyltransferase</fullName>
        <ecNumber evidence="1">2.7.7.4</ecNumber>
    </recommendedName>
</protein>
<dbReference type="PROSITE" id="PS00301">
    <property type="entry name" value="G_TR_1"/>
    <property type="match status" value="1"/>
</dbReference>
<keyword evidence="3 8" id="KW-0548">Nucleotidyltransferase</keyword>
<dbReference type="NCBIfam" id="NF003478">
    <property type="entry name" value="PRK05124.1"/>
    <property type="match status" value="1"/>
</dbReference>
<reference evidence="8 9" key="1">
    <citation type="submission" date="2020-04" db="EMBL/GenBank/DDBJ databases">
        <title>Flammeovirga sp. SR4, a novel species isolated from seawater.</title>
        <authorList>
            <person name="Wang X."/>
        </authorList>
    </citation>
    <scope>NUCLEOTIDE SEQUENCE [LARGE SCALE GENOMIC DNA]</scope>
    <source>
        <strain evidence="8 9">ATCC 23126</strain>
    </source>
</reference>
<evidence type="ECO:0000256" key="6">
    <source>
        <dbReference type="ARBA" id="ARBA00023134"/>
    </source>
</evidence>
<sequence length="418" mass="47590">MKVEILRFTTAGSVDDGKSTLIGRLLYDSKSIFEDQLDQVSETSKRKGLEHVDLSLLTDGLRAEREQGITIDVAYRYFATPKRKFIIADTPGHIQYTRNMVTGASTANLALILIDARKGLVEQTHRHAIIASLLQIPHMIVCVNKMDLVDYDEAIFEKIQEEFKEFAAKLNLKDIRFVPISALKGDNVVNRSEQTPWYSGETLLHTLENIYISSDNNYIDPRFAVQTIIRPHSDKFHDFRGYAGRISSGVFRKGDDIVALPSGFTSKVKNIFNGMEEVEEAFPPQSVTITLEDDIDISRGDMLVRPNNQPEQTQDLDVMLCWMDDQPPRPRAKYILRHTTNEARCMIKDIKYKMNINTLSRIEGDKSLHMNDIARVQLRTTKPILWDPYKSNRITGSLILVDEATNNTVAAGMIRRKK</sequence>
<dbReference type="InterPro" id="IPR005225">
    <property type="entry name" value="Small_GTP-bd"/>
</dbReference>
<dbReference type="NCBIfam" id="TIGR00231">
    <property type="entry name" value="small_GTP"/>
    <property type="match status" value="1"/>
</dbReference>
<dbReference type="SUPFAM" id="SSF50447">
    <property type="entry name" value="Translation proteins"/>
    <property type="match status" value="1"/>
</dbReference>
<dbReference type="PRINTS" id="PR00315">
    <property type="entry name" value="ELONGATNFCT"/>
</dbReference>
<keyword evidence="4" id="KW-0547">Nucleotide-binding</keyword>
<comment type="caution">
    <text evidence="8">The sequence shown here is derived from an EMBL/GenBank/DDBJ whole genome shotgun (WGS) entry which is preliminary data.</text>
</comment>
<gene>
    <name evidence="8" type="primary">cysN</name>
    <name evidence="8" type="ORF">HHU12_04145</name>
</gene>
<dbReference type="InterPro" id="IPR050100">
    <property type="entry name" value="TRAFAC_GTPase_members"/>
</dbReference>
<evidence type="ECO:0000256" key="2">
    <source>
        <dbReference type="ARBA" id="ARBA00022679"/>
    </source>
</evidence>
<evidence type="ECO:0000259" key="7">
    <source>
        <dbReference type="PROSITE" id="PS51722"/>
    </source>
</evidence>
<dbReference type="EMBL" id="JABANE010000008">
    <property type="protein sequence ID" value="NME67150.1"/>
    <property type="molecule type" value="Genomic_DNA"/>
</dbReference>
<keyword evidence="2 8" id="KW-0808">Transferase</keyword>
<dbReference type="Gene3D" id="2.40.30.10">
    <property type="entry name" value="Translation factors"/>
    <property type="match status" value="2"/>
</dbReference>
<dbReference type="SUPFAM" id="SSF50465">
    <property type="entry name" value="EF-Tu/eEF-1alpha/eIF2-gamma C-terminal domain"/>
    <property type="match status" value="1"/>
</dbReference>
<evidence type="ECO:0000256" key="3">
    <source>
        <dbReference type="ARBA" id="ARBA00022695"/>
    </source>
</evidence>
<dbReference type="CDD" id="cd04095">
    <property type="entry name" value="CysN_NoDQ_III"/>
    <property type="match status" value="1"/>
</dbReference>
<dbReference type="InterPro" id="IPR031157">
    <property type="entry name" value="G_TR_CS"/>
</dbReference>
<keyword evidence="9" id="KW-1185">Reference proteome</keyword>
<dbReference type="GO" id="GO:0005524">
    <property type="term" value="F:ATP binding"/>
    <property type="evidence" value="ECO:0007669"/>
    <property type="project" value="UniProtKB-KW"/>
</dbReference>
<dbReference type="InterPro" id="IPR011779">
    <property type="entry name" value="SO4_adenylTrfase_lsu"/>
</dbReference>
<dbReference type="GO" id="GO:0003924">
    <property type="term" value="F:GTPase activity"/>
    <property type="evidence" value="ECO:0007669"/>
    <property type="project" value="InterPro"/>
</dbReference>
<dbReference type="InterPro" id="IPR027417">
    <property type="entry name" value="P-loop_NTPase"/>
</dbReference>
<dbReference type="AlphaFoldDB" id="A0A7X9P0F3"/>
<evidence type="ECO:0000256" key="5">
    <source>
        <dbReference type="ARBA" id="ARBA00022840"/>
    </source>
</evidence>
<dbReference type="InterPro" id="IPR044139">
    <property type="entry name" value="CysN_NoDQ_III"/>
</dbReference>
<dbReference type="GO" id="GO:0006790">
    <property type="term" value="P:sulfur compound metabolic process"/>
    <property type="evidence" value="ECO:0007669"/>
    <property type="project" value="InterPro"/>
</dbReference>
<dbReference type="Proteomes" id="UP000576082">
    <property type="component" value="Unassembled WGS sequence"/>
</dbReference>
<dbReference type="NCBIfam" id="TIGR02034">
    <property type="entry name" value="CysN"/>
    <property type="match status" value="1"/>
</dbReference>
<dbReference type="InterPro" id="IPR009000">
    <property type="entry name" value="Transl_B-barrel_sf"/>
</dbReference>
<dbReference type="InterPro" id="IPR000795">
    <property type="entry name" value="T_Tr_GTP-bd_dom"/>
</dbReference>
<dbReference type="SUPFAM" id="SSF52540">
    <property type="entry name" value="P-loop containing nucleoside triphosphate hydrolases"/>
    <property type="match status" value="1"/>
</dbReference>
<name>A0A7X9P0F3_9BACT</name>
<dbReference type="PANTHER" id="PTHR23115">
    <property type="entry name" value="TRANSLATION FACTOR"/>
    <property type="match status" value="1"/>
</dbReference>
<dbReference type="InterPro" id="IPR041757">
    <property type="entry name" value="CysN_GTP-bd"/>
</dbReference>
<proteinExistence type="predicted"/>
<dbReference type="InterPro" id="IPR054696">
    <property type="entry name" value="GTP-eEF1A_C"/>
</dbReference>
<accession>A0A7X9P0F3</accession>
<dbReference type="Gene3D" id="3.40.50.300">
    <property type="entry name" value="P-loop containing nucleotide triphosphate hydrolases"/>
    <property type="match status" value="1"/>
</dbReference>
<dbReference type="GO" id="GO:0005525">
    <property type="term" value="F:GTP binding"/>
    <property type="evidence" value="ECO:0007669"/>
    <property type="project" value="UniProtKB-KW"/>
</dbReference>
<dbReference type="CDD" id="cd04166">
    <property type="entry name" value="CysN_ATPS"/>
    <property type="match status" value="1"/>
</dbReference>
<evidence type="ECO:0000313" key="9">
    <source>
        <dbReference type="Proteomes" id="UP000576082"/>
    </source>
</evidence>
<evidence type="ECO:0000256" key="4">
    <source>
        <dbReference type="ARBA" id="ARBA00022741"/>
    </source>
</evidence>
<dbReference type="EC" id="2.7.7.4" evidence="1"/>
<dbReference type="FunFam" id="3.40.50.300:FF:000119">
    <property type="entry name" value="Sulfate adenylyltransferase subunit 1"/>
    <property type="match status" value="1"/>
</dbReference>
<feature type="domain" description="Tr-type G" evidence="7">
    <location>
        <begin position="3"/>
        <end position="215"/>
    </location>
</feature>
<evidence type="ECO:0000256" key="1">
    <source>
        <dbReference type="ARBA" id="ARBA00012391"/>
    </source>
</evidence>
<dbReference type="Pfam" id="PF00009">
    <property type="entry name" value="GTP_EFTU"/>
    <property type="match status" value="1"/>
</dbReference>
<organism evidence="8 9">
    <name type="scientific">Flammeovirga aprica JL-4</name>
    <dbReference type="NCBI Taxonomy" id="694437"/>
    <lineage>
        <taxon>Bacteria</taxon>
        <taxon>Pseudomonadati</taxon>
        <taxon>Bacteroidota</taxon>
        <taxon>Cytophagia</taxon>
        <taxon>Cytophagales</taxon>
        <taxon>Flammeovirgaceae</taxon>
        <taxon>Flammeovirga</taxon>
    </lineage>
</organism>
<keyword evidence="6" id="KW-0342">GTP-binding</keyword>
<dbReference type="InterPro" id="IPR044138">
    <property type="entry name" value="CysN_II"/>
</dbReference>
<dbReference type="GO" id="GO:0004781">
    <property type="term" value="F:sulfate adenylyltransferase (ATP) activity"/>
    <property type="evidence" value="ECO:0007669"/>
    <property type="project" value="UniProtKB-EC"/>
</dbReference>
<dbReference type="PROSITE" id="PS51722">
    <property type="entry name" value="G_TR_2"/>
    <property type="match status" value="1"/>
</dbReference>
<keyword evidence="5" id="KW-0067">ATP-binding</keyword>
<dbReference type="CDD" id="cd03695">
    <property type="entry name" value="CysN_NodQ_II"/>
    <property type="match status" value="1"/>
</dbReference>
<dbReference type="Pfam" id="PF22594">
    <property type="entry name" value="GTP-eEF1A_C"/>
    <property type="match status" value="1"/>
</dbReference>